<dbReference type="RefSeq" id="WP_338708120.1">
    <property type="nucleotide sequence ID" value="NZ_CP145892.1"/>
</dbReference>
<dbReference type="Gene3D" id="3.90.79.10">
    <property type="entry name" value="Nucleoside Triphosphate Pyrophosphohydrolase"/>
    <property type="match status" value="1"/>
</dbReference>
<sequence>MELDREDRVRMSSLSAELFPALSTSIHWGIIEAEFRFNDIVDENLVSNISIIPFVGDQCVVFQLDNGAWELPGGTLEAGEHYMDGLKRELMEELGAEMRSYQIFGQFYCTSSALEPYRPHIPHPHFVRIIGYGDVELVGDPLNPEDGEQVVAVEVVEIDEAIRRFQEQNRQDIAEMYKLAYVLRDEAKQ</sequence>
<keyword evidence="1" id="KW-0378">Hydrolase</keyword>
<dbReference type="InterPro" id="IPR015797">
    <property type="entry name" value="NUDIX_hydrolase-like_dom_sf"/>
</dbReference>
<dbReference type="Proteomes" id="UP001364764">
    <property type="component" value="Chromosome"/>
</dbReference>
<dbReference type="GeneID" id="93475436"/>
<accession>A0ABD8AX23</accession>
<name>A0ABD8AX23_PAEAM</name>
<dbReference type="EMBL" id="CP145892">
    <property type="protein sequence ID" value="WWP22137.1"/>
    <property type="molecule type" value="Genomic_DNA"/>
</dbReference>
<feature type="domain" description="Nudix hydrolase" evidence="2">
    <location>
        <begin position="44"/>
        <end position="178"/>
    </location>
</feature>
<evidence type="ECO:0000256" key="1">
    <source>
        <dbReference type="ARBA" id="ARBA00022801"/>
    </source>
</evidence>
<evidence type="ECO:0000313" key="4">
    <source>
        <dbReference type="Proteomes" id="UP001364764"/>
    </source>
</evidence>
<organism evidence="3 4">
    <name type="scientific">Paenibacillus amylolyticus</name>
    <dbReference type="NCBI Taxonomy" id="1451"/>
    <lineage>
        <taxon>Bacteria</taxon>
        <taxon>Bacillati</taxon>
        <taxon>Bacillota</taxon>
        <taxon>Bacilli</taxon>
        <taxon>Bacillales</taxon>
        <taxon>Paenibacillaceae</taxon>
        <taxon>Paenibacillus</taxon>
    </lineage>
</organism>
<dbReference type="PROSITE" id="PS00893">
    <property type="entry name" value="NUDIX_BOX"/>
    <property type="match status" value="1"/>
</dbReference>
<gene>
    <name evidence="3" type="ORF">V6668_08185</name>
</gene>
<evidence type="ECO:0000259" key="2">
    <source>
        <dbReference type="PROSITE" id="PS51462"/>
    </source>
</evidence>
<dbReference type="SUPFAM" id="SSF55811">
    <property type="entry name" value="Nudix"/>
    <property type="match status" value="1"/>
</dbReference>
<evidence type="ECO:0000313" key="3">
    <source>
        <dbReference type="EMBL" id="WWP22137.1"/>
    </source>
</evidence>
<dbReference type="InterPro" id="IPR020084">
    <property type="entry name" value="NUDIX_hydrolase_CS"/>
</dbReference>
<dbReference type="AlphaFoldDB" id="A0ABD8AX23"/>
<dbReference type="CDD" id="cd02883">
    <property type="entry name" value="NUDIX_Hydrolase"/>
    <property type="match status" value="1"/>
</dbReference>
<dbReference type="Pfam" id="PF00293">
    <property type="entry name" value="NUDIX"/>
    <property type="match status" value="1"/>
</dbReference>
<dbReference type="PROSITE" id="PS51462">
    <property type="entry name" value="NUDIX"/>
    <property type="match status" value="1"/>
</dbReference>
<protein>
    <submittedName>
        <fullName evidence="3">NUDIX domain-containing protein</fullName>
    </submittedName>
</protein>
<dbReference type="GO" id="GO:0016787">
    <property type="term" value="F:hydrolase activity"/>
    <property type="evidence" value="ECO:0007669"/>
    <property type="project" value="UniProtKB-KW"/>
</dbReference>
<reference evidence="3 4" key="1">
    <citation type="submission" date="2024-02" db="EMBL/GenBank/DDBJ databases">
        <title>Complete sequences of two Paenibacillus sp. strains and one Lysinibacillus strain isolated from the environment on STAA medium highlight biotechnological potential.</title>
        <authorList>
            <person name="Attere S.A."/>
            <person name="Piche L.C."/>
            <person name="Intertaglia L."/>
            <person name="Lami R."/>
            <person name="Charette S.J."/>
            <person name="Vincent A.T."/>
        </authorList>
    </citation>
    <scope>NUCLEOTIDE SEQUENCE [LARGE SCALE GENOMIC DNA]</scope>
    <source>
        <strain evidence="3 4">Y5S-7</strain>
    </source>
</reference>
<dbReference type="InterPro" id="IPR000086">
    <property type="entry name" value="NUDIX_hydrolase_dom"/>
</dbReference>
<proteinExistence type="predicted"/>